<accession>A0A177TFZ5</accession>
<gene>
    <name evidence="1" type="ORF">A4X13_0g6178</name>
</gene>
<sequence length="145" mass="14872">MDVISNLMPLDLSRYPLAVNHVFEKDLSSSIKLAQRNATTAIESVGKVCTKTSATVMETVAPIACAAVCVAGGYAVGDALLAENESTSKRTTKGVLGAWMVGIVAATGVISGPAIGVSCAVGITGAFVEKIWFSDDSAKILHSSP</sequence>
<dbReference type="AlphaFoldDB" id="A0A177TFZ5"/>
<organism evidence="1 2">
    <name type="scientific">Tilletia indica</name>
    <dbReference type="NCBI Taxonomy" id="43049"/>
    <lineage>
        <taxon>Eukaryota</taxon>
        <taxon>Fungi</taxon>
        <taxon>Dikarya</taxon>
        <taxon>Basidiomycota</taxon>
        <taxon>Ustilaginomycotina</taxon>
        <taxon>Exobasidiomycetes</taxon>
        <taxon>Tilletiales</taxon>
        <taxon>Tilletiaceae</taxon>
        <taxon>Tilletia</taxon>
    </lineage>
</organism>
<dbReference type="EMBL" id="LWDF02000557">
    <property type="protein sequence ID" value="KAE8244901.1"/>
    <property type="molecule type" value="Genomic_DNA"/>
</dbReference>
<comment type="caution">
    <text evidence="1">The sequence shown here is derived from an EMBL/GenBank/DDBJ whole genome shotgun (WGS) entry which is preliminary data.</text>
</comment>
<protein>
    <submittedName>
        <fullName evidence="1">Uncharacterized protein</fullName>
    </submittedName>
</protein>
<name>A0A177TFZ5_9BASI</name>
<dbReference type="Proteomes" id="UP000077521">
    <property type="component" value="Unassembled WGS sequence"/>
</dbReference>
<proteinExistence type="predicted"/>
<evidence type="ECO:0000313" key="2">
    <source>
        <dbReference type="Proteomes" id="UP000077521"/>
    </source>
</evidence>
<reference evidence="1" key="2">
    <citation type="journal article" date="2019" name="IMA Fungus">
        <title>Genome sequencing and comparison of five Tilletia species to identify candidate genes for the detection of regulated species infecting wheat.</title>
        <authorList>
            <person name="Nguyen H.D.T."/>
            <person name="Sultana T."/>
            <person name="Kesanakurti P."/>
            <person name="Hambleton S."/>
        </authorList>
    </citation>
    <scope>NUCLEOTIDE SEQUENCE</scope>
    <source>
        <strain evidence="1">DAOMC 236416</strain>
    </source>
</reference>
<evidence type="ECO:0000313" key="1">
    <source>
        <dbReference type="EMBL" id="KAE8244901.1"/>
    </source>
</evidence>
<reference evidence="1" key="1">
    <citation type="submission" date="2016-04" db="EMBL/GenBank/DDBJ databases">
        <authorList>
            <person name="Nguyen H.D."/>
            <person name="Samba Siva P."/>
            <person name="Cullis J."/>
            <person name="Levesque C.A."/>
            <person name="Hambleton S."/>
        </authorList>
    </citation>
    <scope>NUCLEOTIDE SEQUENCE</scope>
    <source>
        <strain evidence="1">DAOMC 236416</strain>
    </source>
</reference>
<keyword evidence="2" id="KW-1185">Reference proteome</keyword>